<feature type="transmembrane region" description="Helical" evidence="1">
    <location>
        <begin position="77"/>
        <end position="101"/>
    </location>
</feature>
<keyword evidence="3" id="KW-1185">Reference proteome</keyword>
<dbReference type="Proteomes" id="UP001164746">
    <property type="component" value="Chromosome 10"/>
</dbReference>
<protein>
    <submittedName>
        <fullName evidence="2">Uncharacterized protein</fullName>
    </submittedName>
</protein>
<name>A0ABY7FAC7_MYAAR</name>
<proteinExistence type="predicted"/>
<sequence length="284" mass="31661">CSSLCFERKCELKTGFCSLGCSGDFFGHLCNTKCPENCLRSGAEISCDNNGRCNNGCIDGFEETDCTVAALPVGPPVGAIVGGLIGCLVVIIGVVVAILFFRRRSIRLPFSDKSNRNSHTIIQANITDENECKYKYNYLIHFVPSANERTYYNEGQIMRESKKTNQTGTRPLARMPVSVKQHESARVVTASENEIDLEIDDEKNTGLDKSSKDDQTYYNELGSLSNKSKIPIGQLVQYVDGKSPEAYSEEFENFSRGLVKPYVESQKKENMSKNRYKGIYPCKC</sequence>
<evidence type="ECO:0000256" key="1">
    <source>
        <dbReference type="SAM" id="Phobius"/>
    </source>
</evidence>
<feature type="non-terminal residue" evidence="2">
    <location>
        <position position="284"/>
    </location>
</feature>
<evidence type="ECO:0000313" key="3">
    <source>
        <dbReference type="Proteomes" id="UP001164746"/>
    </source>
</evidence>
<keyword evidence="1" id="KW-1133">Transmembrane helix</keyword>
<reference evidence="2" key="1">
    <citation type="submission" date="2022-11" db="EMBL/GenBank/DDBJ databases">
        <title>Centuries of genome instability and evolution in soft-shell clam transmissible cancer (bioRxiv).</title>
        <authorList>
            <person name="Hart S.F.M."/>
            <person name="Yonemitsu M.A."/>
            <person name="Giersch R.M."/>
            <person name="Beal B.F."/>
            <person name="Arriagada G."/>
            <person name="Davis B.W."/>
            <person name="Ostrander E.A."/>
            <person name="Goff S.P."/>
            <person name="Metzger M.J."/>
        </authorList>
    </citation>
    <scope>NUCLEOTIDE SEQUENCE</scope>
    <source>
        <strain evidence="2">MELC-2E11</strain>
        <tissue evidence="2">Siphon/mantle</tissue>
    </source>
</reference>
<dbReference type="EMBL" id="CP111021">
    <property type="protein sequence ID" value="WAR17941.1"/>
    <property type="molecule type" value="Genomic_DNA"/>
</dbReference>
<keyword evidence="1" id="KW-0812">Transmembrane</keyword>
<evidence type="ECO:0000313" key="2">
    <source>
        <dbReference type="EMBL" id="WAR17941.1"/>
    </source>
</evidence>
<organism evidence="2 3">
    <name type="scientific">Mya arenaria</name>
    <name type="common">Soft-shell clam</name>
    <dbReference type="NCBI Taxonomy" id="6604"/>
    <lineage>
        <taxon>Eukaryota</taxon>
        <taxon>Metazoa</taxon>
        <taxon>Spiralia</taxon>
        <taxon>Lophotrochozoa</taxon>
        <taxon>Mollusca</taxon>
        <taxon>Bivalvia</taxon>
        <taxon>Autobranchia</taxon>
        <taxon>Heteroconchia</taxon>
        <taxon>Euheterodonta</taxon>
        <taxon>Imparidentia</taxon>
        <taxon>Neoheterodontei</taxon>
        <taxon>Myida</taxon>
        <taxon>Myoidea</taxon>
        <taxon>Myidae</taxon>
        <taxon>Mya</taxon>
    </lineage>
</organism>
<accession>A0ABY7FAC7</accession>
<gene>
    <name evidence="2" type="ORF">MAR_032535</name>
</gene>
<keyword evidence="1" id="KW-0472">Membrane</keyword>